<dbReference type="InterPro" id="IPR036291">
    <property type="entry name" value="NAD(P)-bd_dom_sf"/>
</dbReference>
<dbReference type="PRINTS" id="PR00081">
    <property type="entry name" value="GDHRDH"/>
</dbReference>
<dbReference type="Gene3D" id="3.40.50.720">
    <property type="entry name" value="NAD(P)-binding Rossmann-like Domain"/>
    <property type="match status" value="1"/>
</dbReference>
<protein>
    <recommendedName>
        <fullName evidence="7">Oxidoreductase</fullName>
    </recommendedName>
</protein>
<evidence type="ECO:0008006" key="7">
    <source>
        <dbReference type="Google" id="ProtNLM"/>
    </source>
</evidence>
<dbReference type="GO" id="GO:0005783">
    <property type="term" value="C:endoplasmic reticulum"/>
    <property type="evidence" value="ECO:0007669"/>
    <property type="project" value="TreeGrafter"/>
</dbReference>
<dbReference type="CDD" id="cd05374">
    <property type="entry name" value="17beta-HSD-like_SDR_c"/>
    <property type="match status" value="1"/>
</dbReference>
<comment type="similarity">
    <text evidence="1 4">Belongs to the short-chain dehydrogenases/reductases (SDR) family.</text>
</comment>
<dbReference type="PANTHER" id="PTHR44169">
    <property type="entry name" value="NADPH-DEPENDENT 1-ACYLDIHYDROXYACETONE PHOSPHATE REDUCTASE"/>
    <property type="match status" value="1"/>
</dbReference>
<organism evidence="5 6">
    <name type="scientific">Mycena citricolor</name>
    <dbReference type="NCBI Taxonomy" id="2018698"/>
    <lineage>
        <taxon>Eukaryota</taxon>
        <taxon>Fungi</taxon>
        <taxon>Dikarya</taxon>
        <taxon>Basidiomycota</taxon>
        <taxon>Agaricomycotina</taxon>
        <taxon>Agaricomycetes</taxon>
        <taxon>Agaricomycetidae</taxon>
        <taxon>Agaricales</taxon>
        <taxon>Marasmiineae</taxon>
        <taxon>Mycenaceae</taxon>
        <taxon>Mycena</taxon>
    </lineage>
</organism>
<evidence type="ECO:0000256" key="1">
    <source>
        <dbReference type="ARBA" id="ARBA00006484"/>
    </source>
</evidence>
<dbReference type="InterPro" id="IPR020904">
    <property type="entry name" value="Sc_DH/Rdtase_CS"/>
</dbReference>
<dbReference type="PANTHER" id="PTHR44169:SF6">
    <property type="entry name" value="NADPH-DEPENDENT 1-ACYLDIHYDROXYACETONE PHOSPHATE REDUCTASE"/>
    <property type="match status" value="1"/>
</dbReference>
<name>A0AAD2HBK0_9AGAR</name>
<dbReference type="AlphaFoldDB" id="A0AAD2HBK0"/>
<reference evidence="5" key="1">
    <citation type="submission" date="2023-11" db="EMBL/GenBank/DDBJ databases">
        <authorList>
            <person name="De Vega J J."/>
            <person name="De Vega J J."/>
        </authorList>
    </citation>
    <scope>NUCLEOTIDE SEQUENCE</scope>
</reference>
<keyword evidence="2" id="KW-0521">NADP</keyword>
<proteinExistence type="inferred from homology"/>
<evidence type="ECO:0000313" key="6">
    <source>
        <dbReference type="Proteomes" id="UP001295794"/>
    </source>
</evidence>
<keyword evidence="3" id="KW-0560">Oxidoreductase</keyword>
<dbReference type="InterPro" id="IPR002347">
    <property type="entry name" value="SDR_fam"/>
</dbReference>
<dbReference type="PRINTS" id="PR00080">
    <property type="entry name" value="SDRFAMILY"/>
</dbReference>
<evidence type="ECO:0000256" key="3">
    <source>
        <dbReference type="ARBA" id="ARBA00023002"/>
    </source>
</evidence>
<evidence type="ECO:0000256" key="4">
    <source>
        <dbReference type="RuleBase" id="RU000363"/>
    </source>
</evidence>
<dbReference type="GO" id="GO:0016491">
    <property type="term" value="F:oxidoreductase activity"/>
    <property type="evidence" value="ECO:0007669"/>
    <property type="project" value="UniProtKB-KW"/>
</dbReference>
<evidence type="ECO:0000256" key="2">
    <source>
        <dbReference type="ARBA" id="ARBA00022857"/>
    </source>
</evidence>
<dbReference type="SUPFAM" id="SSF51735">
    <property type="entry name" value="NAD(P)-binding Rossmann-fold domains"/>
    <property type="match status" value="1"/>
</dbReference>
<dbReference type="FunFam" id="3.40.50.720:FF:000261">
    <property type="entry name" value="NADPH-dependent 1-acyldihydroxyacetone phosphate reductase"/>
    <property type="match status" value="1"/>
</dbReference>
<dbReference type="EMBL" id="CAVNYO010000176">
    <property type="protein sequence ID" value="CAK5271774.1"/>
    <property type="molecule type" value="Genomic_DNA"/>
</dbReference>
<comment type="caution">
    <text evidence="5">The sequence shown here is derived from an EMBL/GenBank/DDBJ whole genome shotgun (WGS) entry which is preliminary data.</text>
</comment>
<gene>
    <name evidence="5" type="ORF">MYCIT1_LOCUS17073</name>
</gene>
<evidence type="ECO:0000313" key="5">
    <source>
        <dbReference type="EMBL" id="CAK5271774.1"/>
    </source>
</evidence>
<keyword evidence="6" id="KW-1185">Reference proteome</keyword>
<dbReference type="PROSITE" id="PS00061">
    <property type="entry name" value="ADH_SHORT"/>
    <property type="match status" value="1"/>
</dbReference>
<sequence>MSPPVVLITGCSEGGIGYTMCLEFASRGCKVYATARNTSKMKGLEPIANVELMALDVTVDANVDEVVTEIARKEGRIDILINNAGMACFGPILEVPLKQISEVYDANIMSIIRVTRATARHMAERKSGLVVNISSIVGEIPTPWCGVYASSKSAAHAISEVLHMELRPFNVKVMLVCPGGIQTNVAQNASNRFELQPESLYTRYLDCIVKRMWASQGPSSMKAADFATLVANKAMSPNPPFYLTMGSHSTLFALLKWLPRMTVLNYMWKTYATPSK</sequence>
<accession>A0AAD2HBK0</accession>
<dbReference type="Pfam" id="PF00106">
    <property type="entry name" value="adh_short"/>
    <property type="match status" value="1"/>
</dbReference>
<dbReference type="Proteomes" id="UP001295794">
    <property type="component" value="Unassembled WGS sequence"/>
</dbReference>